<dbReference type="RefSeq" id="XP_024328737.1">
    <property type="nucleotide sequence ID" value="XM_024464035.1"/>
</dbReference>
<accession>A0A177AN13</accession>
<organism evidence="1">
    <name type="scientific">Pseudogymnoascus destructans</name>
    <dbReference type="NCBI Taxonomy" id="655981"/>
    <lineage>
        <taxon>Eukaryota</taxon>
        <taxon>Fungi</taxon>
        <taxon>Dikarya</taxon>
        <taxon>Ascomycota</taxon>
        <taxon>Pezizomycotina</taxon>
        <taxon>Leotiomycetes</taxon>
        <taxon>Thelebolales</taxon>
        <taxon>Thelebolaceae</taxon>
        <taxon>Pseudogymnoascus</taxon>
    </lineage>
</organism>
<proteinExistence type="predicted"/>
<dbReference type="EMBL" id="KV441386">
    <property type="protein sequence ID" value="OAF63469.1"/>
    <property type="molecule type" value="Genomic_DNA"/>
</dbReference>
<dbReference type="VEuPathDB" id="FungiDB:GMDG_08411"/>
<protein>
    <submittedName>
        <fullName evidence="1">Uncharacterized protein</fullName>
    </submittedName>
</protein>
<reference evidence="1" key="1">
    <citation type="submission" date="2016-03" db="EMBL/GenBank/DDBJ databases">
        <title>Updated assembly of Pseudogymnoascus destructans, the fungus causing white-nose syndrome of bats.</title>
        <authorList>
            <person name="Palmer J.M."/>
            <person name="Drees K.P."/>
            <person name="Foster J.T."/>
            <person name="Lindner D.L."/>
        </authorList>
    </citation>
    <scope>NUCLEOTIDE SEQUENCE [LARGE SCALE GENOMIC DNA]</scope>
    <source>
        <strain evidence="1">20631-21</strain>
    </source>
</reference>
<dbReference type="OrthoDB" id="5372708at2759"/>
<evidence type="ECO:0000313" key="1">
    <source>
        <dbReference type="EMBL" id="OAF63469.1"/>
    </source>
</evidence>
<name>A0A177AN13_9PEZI</name>
<dbReference type="AlphaFoldDB" id="A0A177AN13"/>
<dbReference type="VEuPathDB" id="FungiDB:GMDG_04513"/>
<dbReference type="GeneID" id="36283439"/>
<dbReference type="Proteomes" id="UP000077154">
    <property type="component" value="Unassembled WGS sequence"/>
</dbReference>
<sequence length="513" mass="57929">MHRANVFVITLGPHGSNLDDVLLSILDLPKLDRGMSLNINGEEKLVMAFTLGYIGDMPQQNTIMPGYYARMQPRAAEAAWPRNRSLVVLAFASIAKSNATTCAWRMKPGQHQDAEKAIFEGRSMYRGLCNAASLASQMKVRNQGKGKGKGERISNAINSIEQLVQQEFELVTSMMDLKTASGSLNDYIKWRSRPNVHQGAHINDTIGRYGHSFNCNVLHCEDKHKHFKKWAEALNGRSVECFLMMRESINTTIRLLLQGAFKYSEPEISSQLKSLYEKYPSLMGQIMPSPEQPDNVEEITPGILEDAAHIWPRAVRCASQAYIQNDLDLPLSMKGIPAQHPFIRQLRQAYTKDYQMPHITNLGTQPIEWFSQLGFTDPISQRRITFETRITFFVRGSTMCRFDMGLVHEWVLGEKRLFVLVTELADCGEEDELVMLPLVRIKNSTQMIVGLPGIGTKPVYIVDTDPTRRNEPAPFGKGGLRLNTTEYHAEQLSSAALSYSAKFIHCWWDVGLM</sequence>
<gene>
    <name evidence="1" type="ORF">VC83_00341</name>
</gene>